<organism evidence="5 6">
    <name type="scientific">Halobium salinum</name>
    <dbReference type="NCBI Taxonomy" id="1364940"/>
    <lineage>
        <taxon>Archaea</taxon>
        <taxon>Methanobacteriati</taxon>
        <taxon>Methanobacteriota</taxon>
        <taxon>Stenosarchaea group</taxon>
        <taxon>Halobacteria</taxon>
        <taxon>Halobacteriales</taxon>
        <taxon>Haloferacaceae</taxon>
        <taxon>Halobium</taxon>
    </lineage>
</organism>
<keyword evidence="6" id="KW-1185">Reference proteome</keyword>
<dbReference type="AlphaFoldDB" id="A0ABD5P916"/>
<gene>
    <name evidence="5" type="ORF">ACFO0N_04655</name>
</gene>
<evidence type="ECO:0000256" key="1">
    <source>
        <dbReference type="ARBA" id="ARBA00023015"/>
    </source>
</evidence>
<evidence type="ECO:0000256" key="2">
    <source>
        <dbReference type="ARBA" id="ARBA00023163"/>
    </source>
</evidence>
<reference evidence="5 6" key="1">
    <citation type="journal article" date="2019" name="Int. J. Syst. Evol. Microbiol.">
        <title>The Global Catalogue of Microorganisms (GCM) 10K type strain sequencing project: providing services to taxonomists for standard genome sequencing and annotation.</title>
        <authorList>
            <consortium name="The Broad Institute Genomics Platform"/>
            <consortium name="The Broad Institute Genome Sequencing Center for Infectious Disease"/>
            <person name="Wu L."/>
            <person name="Ma J."/>
        </authorList>
    </citation>
    <scope>NUCLEOTIDE SEQUENCE [LARGE SCALE GENOMIC DNA]</scope>
    <source>
        <strain evidence="5 6">CGMCC 1.12553</strain>
    </source>
</reference>
<accession>A0ABD5P916</accession>
<evidence type="ECO:0000259" key="4">
    <source>
        <dbReference type="Pfam" id="PF15915"/>
    </source>
</evidence>
<dbReference type="PANTHER" id="PTHR34236:SF1">
    <property type="entry name" value="DIMETHYL SULFOXIDE REDUCTASE TRANSCRIPTIONAL ACTIVATOR"/>
    <property type="match status" value="1"/>
</dbReference>
<dbReference type="Proteomes" id="UP001595921">
    <property type="component" value="Unassembled WGS sequence"/>
</dbReference>
<feature type="domain" description="HTH bat-type" evidence="3">
    <location>
        <begin position="157"/>
        <end position="201"/>
    </location>
</feature>
<proteinExistence type="predicted"/>
<protein>
    <submittedName>
        <fullName evidence="5">Helix-turn-helix domain-containing protein</fullName>
    </submittedName>
</protein>
<evidence type="ECO:0000313" key="6">
    <source>
        <dbReference type="Proteomes" id="UP001595921"/>
    </source>
</evidence>
<dbReference type="InterPro" id="IPR031803">
    <property type="entry name" value="BAT_GAF/HTH-assoc"/>
</dbReference>
<keyword evidence="1" id="KW-0805">Transcription regulation</keyword>
<name>A0ABD5P916_9EURY</name>
<keyword evidence="2" id="KW-0804">Transcription</keyword>
<dbReference type="Pfam" id="PF15915">
    <property type="entry name" value="BAT"/>
    <property type="match status" value="1"/>
</dbReference>
<dbReference type="InterPro" id="IPR007050">
    <property type="entry name" value="HTH_bacterioopsin"/>
</dbReference>
<dbReference type="RefSeq" id="WP_267622459.1">
    <property type="nucleotide sequence ID" value="NZ_JAODIW010000006.1"/>
</dbReference>
<dbReference type="EMBL" id="JBHSDS010000003">
    <property type="protein sequence ID" value="MFC4357238.1"/>
    <property type="molecule type" value="Genomic_DNA"/>
</dbReference>
<dbReference type="Pfam" id="PF04967">
    <property type="entry name" value="HTH_10"/>
    <property type="match status" value="1"/>
</dbReference>
<evidence type="ECO:0000259" key="3">
    <source>
        <dbReference type="Pfam" id="PF04967"/>
    </source>
</evidence>
<comment type="caution">
    <text evidence="5">The sequence shown here is derived from an EMBL/GenBank/DDBJ whole genome shotgun (WGS) entry which is preliminary data.</text>
</comment>
<sequence length="212" mass="24268">MIPIVDITIPANAFELGSLLDEIPDIHVELERIVPIYDSIIPLFWVSNGDEDEIVATLQRSPLTESVQSLTDDGKRQLFEVRWTLDADEFVQTLIETRARMLEGESIGEGWEFRLQFHSHDELGDFRDQCSTKDIPVLVRRVYNPHYPHEGNPMSSEQHEALVAAYERGYFDIPRGTTIGELAKTFDISDNAFSQRLRRGLASLVYETMIDQ</sequence>
<dbReference type="PANTHER" id="PTHR34236">
    <property type="entry name" value="DIMETHYL SULFOXIDE REDUCTASE TRANSCRIPTIONAL ACTIVATOR"/>
    <property type="match status" value="1"/>
</dbReference>
<feature type="domain" description="Bacterioopsin transcriptional activator GAF and HTH associated" evidence="4">
    <location>
        <begin position="24"/>
        <end position="131"/>
    </location>
</feature>
<evidence type="ECO:0000313" key="5">
    <source>
        <dbReference type="EMBL" id="MFC4357238.1"/>
    </source>
</evidence>